<reference evidence="2 3" key="1">
    <citation type="journal article" date="2012" name="Nucleic Acids Res.">
        <title>Sequencing of the smallest Apicomplexan genome from the human pathogen Babesia microti.</title>
        <authorList>
            <person name="Cornillot E."/>
            <person name="Hadj-Kaddour K."/>
            <person name="Dassouli A."/>
            <person name="Noel B."/>
            <person name="Ranwez V."/>
            <person name="Vacherie B."/>
            <person name="Augagneur Y."/>
            <person name="Bres V."/>
            <person name="Duclos A."/>
            <person name="Randazzo S."/>
            <person name="Carcy B."/>
            <person name="Debierre-Grockiego F."/>
            <person name="Delbecq S."/>
            <person name="Moubri-Menage K."/>
            <person name="Shams-Eldin H."/>
            <person name="Usmani-Brown S."/>
            <person name="Bringaud F."/>
            <person name="Wincker P."/>
            <person name="Vivares C.P."/>
            <person name="Schwarz R.T."/>
            <person name="Schetters T.P."/>
            <person name="Krause P.J."/>
            <person name="Gorenflot A."/>
            <person name="Berry V."/>
            <person name="Barbe V."/>
            <person name="Ben Mamoun C."/>
        </authorList>
    </citation>
    <scope>NUCLEOTIDE SEQUENCE [LARGE SCALE GENOMIC DNA]</scope>
    <source>
        <strain evidence="2 3">RI</strain>
    </source>
</reference>
<keyword evidence="3" id="KW-1185">Reference proteome</keyword>
<dbReference type="Proteomes" id="UP000002899">
    <property type="component" value="Chromosome II"/>
</dbReference>
<evidence type="ECO:0000313" key="2">
    <source>
        <dbReference type="EMBL" id="SJK85819.1"/>
    </source>
</evidence>
<accession>A0A1R4AA00</accession>
<keyword evidence="1" id="KW-1133">Transmembrane helix</keyword>
<sequence length="145" mass="17415">MAKQSEKKRALREEKLTQRYKIAMYFSMISWILVNLLRKTPINFTNVSRFIVIYTYYFIATSQIFKSLDLGVPFSIWNDLFIVTFLSQILSIFTPLGYKLLYIVPFYLSYKGFALLYNWCTEKPPLDEHLCQKKQQKQKVKYIRH</sequence>
<proteinExistence type="predicted"/>
<dbReference type="VEuPathDB" id="PiroplasmaDB:BMR1_02g00556"/>
<keyword evidence="1" id="KW-0812">Transmembrane</keyword>
<feature type="transmembrane region" description="Helical" evidence="1">
    <location>
        <begin position="80"/>
        <end position="108"/>
    </location>
</feature>
<gene>
    <name evidence="2" type="ORF">BMR1_02g00556</name>
</gene>
<name>A0A1R4AA00_BABMR</name>
<dbReference type="AlphaFoldDB" id="A0A1R4AA00"/>
<reference evidence="2 3" key="3">
    <citation type="journal article" date="2016" name="Sci. Rep.">
        <title>Genome-wide diversity and gene expression profiling of Babesia microti isolates identify polymorphic genes that mediate host-pathogen interactions.</title>
        <authorList>
            <person name="Silva J.C."/>
            <person name="Cornillot E."/>
            <person name="McCracken C."/>
            <person name="Usmani-Brown S."/>
            <person name="Dwivedi A."/>
            <person name="Ifeonu O.O."/>
            <person name="Crabtree J."/>
            <person name="Gotia H.T."/>
            <person name="Virji A.Z."/>
            <person name="Reynes C."/>
            <person name="Colinge J."/>
            <person name="Kumar V."/>
            <person name="Lawres L."/>
            <person name="Pazzi J.E."/>
            <person name="Pablo J.V."/>
            <person name="Hung C."/>
            <person name="Brancato J."/>
            <person name="Kumari P."/>
            <person name="Orvis J."/>
            <person name="Tretina K."/>
            <person name="Chibucos M."/>
            <person name="Ott S."/>
            <person name="Sadzewicz L."/>
            <person name="Sengamalay N."/>
            <person name="Shetty A.C."/>
            <person name="Su Q."/>
            <person name="Tallon L."/>
            <person name="Fraser C.M."/>
            <person name="Frutos R."/>
            <person name="Molina D.M."/>
            <person name="Krause P.J."/>
            <person name="Ben Mamoun C."/>
        </authorList>
    </citation>
    <scope>NUCLEOTIDE SEQUENCE [LARGE SCALE GENOMIC DNA]</scope>
    <source>
        <strain evidence="2 3">RI</strain>
    </source>
</reference>
<feature type="transmembrane region" description="Helical" evidence="1">
    <location>
        <begin position="50"/>
        <end position="68"/>
    </location>
</feature>
<dbReference type="KEGG" id="bmic:BMR1_02g00556"/>
<protein>
    <submittedName>
        <fullName evidence="2">Uncharacterized protein</fullName>
    </submittedName>
</protein>
<dbReference type="RefSeq" id="XP_021338038.1">
    <property type="nucleotide sequence ID" value="XM_021483075.1"/>
</dbReference>
<dbReference type="GeneID" id="24423902"/>
<dbReference type="OrthoDB" id="361902at2759"/>
<organism evidence="2 3">
    <name type="scientific">Babesia microti (strain RI)</name>
    <dbReference type="NCBI Taxonomy" id="1133968"/>
    <lineage>
        <taxon>Eukaryota</taxon>
        <taxon>Sar</taxon>
        <taxon>Alveolata</taxon>
        <taxon>Apicomplexa</taxon>
        <taxon>Aconoidasida</taxon>
        <taxon>Piroplasmida</taxon>
        <taxon>Babesiidae</taxon>
        <taxon>Babesia</taxon>
    </lineage>
</organism>
<evidence type="ECO:0000256" key="1">
    <source>
        <dbReference type="SAM" id="Phobius"/>
    </source>
</evidence>
<evidence type="ECO:0000313" key="3">
    <source>
        <dbReference type="Proteomes" id="UP000002899"/>
    </source>
</evidence>
<keyword evidence="1" id="KW-0472">Membrane</keyword>
<reference evidence="2 3" key="2">
    <citation type="journal article" date="2013" name="PLoS ONE">
        <title>Whole genome mapping and re-organization of the nuclear and mitochondrial genomes of Babesia microti isolates.</title>
        <authorList>
            <person name="Cornillot E."/>
            <person name="Dassouli A."/>
            <person name="Garg A."/>
            <person name="Pachikara N."/>
            <person name="Randazzo S."/>
            <person name="Depoix D."/>
            <person name="Carcy B."/>
            <person name="Delbecq S."/>
            <person name="Frutos R."/>
            <person name="Silva J.C."/>
            <person name="Sutton R."/>
            <person name="Krause P.J."/>
            <person name="Mamoun C.B."/>
        </authorList>
    </citation>
    <scope>NUCLEOTIDE SEQUENCE [LARGE SCALE GENOMIC DNA]</scope>
    <source>
        <strain evidence="2 3">RI</strain>
    </source>
</reference>
<dbReference type="EMBL" id="FO082872">
    <property type="protein sequence ID" value="SJK85819.1"/>
    <property type="molecule type" value="Genomic_DNA"/>
</dbReference>